<keyword evidence="6" id="KW-0762">Sugar transport</keyword>
<feature type="domain" description="Periplasmic binding protein" evidence="5">
    <location>
        <begin position="40"/>
        <end position="299"/>
    </location>
</feature>
<proteinExistence type="inferred from homology"/>
<dbReference type="Pfam" id="PF13407">
    <property type="entry name" value="Peripla_BP_4"/>
    <property type="match status" value="1"/>
</dbReference>
<accession>A0A316F611</accession>
<keyword evidence="7" id="KW-1185">Reference proteome</keyword>
<keyword evidence="6" id="KW-0813">Transport</keyword>
<evidence type="ECO:0000313" key="6">
    <source>
        <dbReference type="EMBL" id="PWK41930.1"/>
    </source>
</evidence>
<evidence type="ECO:0000256" key="3">
    <source>
        <dbReference type="ARBA" id="ARBA00022729"/>
    </source>
</evidence>
<dbReference type="SUPFAM" id="SSF53822">
    <property type="entry name" value="Periplasmic binding protein-like I"/>
    <property type="match status" value="1"/>
</dbReference>
<sequence>MEVRRAPTLLALLLVGLVTACGGGEDAAPGGAGQDGVRLGFSQVGTESAWRLANTRSIEHAATNAGVRLDLRIADGKQENQAAAIREFISADVDVIAFSPVVETGWDTLLQEARDAGIPVIVTDRMVDTTDTSLFVTMLGSDFTAEGRKAGEWLVEHYRDRHGRVRIVEIEGTAGSAPANQRRAGFAEAIKADRDLQVIGSGDGDFTRAQGEQVMAGFLAAHTGIDAVFAHNDDEGLGAVEAIEAAGKRPGTDIKIITVDASRDGLAALAEGRLNYVVECNPLLGSQLMELVGKVTTGQTVPRRVVVDETAFDREAAKAVLHNRQY</sequence>
<evidence type="ECO:0000256" key="1">
    <source>
        <dbReference type="ARBA" id="ARBA00004196"/>
    </source>
</evidence>
<dbReference type="OrthoDB" id="1957427at2"/>
<dbReference type="PROSITE" id="PS51257">
    <property type="entry name" value="PROKAR_LIPOPROTEIN"/>
    <property type="match status" value="1"/>
</dbReference>
<evidence type="ECO:0000313" key="7">
    <source>
        <dbReference type="Proteomes" id="UP000245697"/>
    </source>
</evidence>
<dbReference type="Proteomes" id="UP000245697">
    <property type="component" value="Unassembled WGS sequence"/>
</dbReference>
<dbReference type="InterPro" id="IPR025997">
    <property type="entry name" value="SBP_2_dom"/>
</dbReference>
<name>A0A316F611_9ACTN</name>
<dbReference type="InterPro" id="IPR028082">
    <property type="entry name" value="Peripla_BP_I"/>
</dbReference>
<dbReference type="AlphaFoldDB" id="A0A316F611"/>
<feature type="chain" id="PRO_5038588520" evidence="4">
    <location>
        <begin position="21"/>
        <end position="326"/>
    </location>
</feature>
<dbReference type="PANTHER" id="PTHR46847">
    <property type="entry name" value="D-ALLOSE-BINDING PERIPLASMIC PROTEIN-RELATED"/>
    <property type="match status" value="1"/>
</dbReference>
<dbReference type="GO" id="GO:0030313">
    <property type="term" value="C:cell envelope"/>
    <property type="evidence" value="ECO:0007669"/>
    <property type="project" value="UniProtKB-SubCell"/>
</dbReference>
<dbReference type="EMBL" id="QGGR01000015">
    <property type="protein sequence ID" value="PWK41930.1"/>
    <property type="molecule type" value="Genomic_DNA"/>
</dbReference>
<comment type="caution">
    <text evidence="6">The sequence shown here is derived from an EMBL/GenBank/DDBJ whole genome shotgun (WGS) entry which is preliminary data.</text>
</comment>
<dbReference type="Gene3D" id="3.40.50.2300">
    <property type="match status" value="2"/>
</dbReference>
<reference evidence="6 7" key="1">
    <citation type="submission" date="2018-05" db="EMBL/GenBank/DDBJ databases">
        <title>Genomic Encyclopedia of Archaeal and Bacterial Type Strains, Phase II (KMG-II): from individual species to whole genera.</title>
        <authorList>
            <person name="Goeker M."/>
        </authorList>
    </citation>
    <scope>NUCLEOTIDE SEQUENCE [LARGE SCALE GENOMIC DNA]</scope>
    <source>
        <strain evidence="6 7">DSM 45184</strain>
    </source>
</reference>
<organism evidence="6 7">
    <name type="scientific">Actinoplanes xinjiangensis</name>
    <dbReference type="NCBI Taxonomy" id="512350"/>
    <lineage>
        <taxon>Bacteria</taxon>
        <taxon>Bacillati</taxon>
        <taxon>Actinomycetota</taxon>
        <taxon>Actinomycetes</taxon>
        <taxon>Micromonosporales</taxon>
        <taxon>Micromonosporaceae</taxon>
        <taxon>Actinoplanes</taxon>
    </lineage>
</organism>
<comment type="similarity">
    <text evidence="2">Belongs to the bacterial solute-binding protein 2 family.</text>
</comment>
<keyword evidence="3 4" id="KW-0732">Signal</keyword>
<evidence type="ECO:0000256" key="2">
    <source>
        <dbReference type="ARBA" id="ARBA00007639"/>
    </source>
</evidence>
<evidence type="ECO:0000256" key="4">
    <source>
        <dbReference type="SAM" id="SignalP"/>
    </source>
</evidence>
<protein>
    <submittedName>
        <fullName evidence="6">Simple sugar transport system substrate-binding protein</fullName>
    </submittedName>
</protein>
<comment type="subcellular location">
    <subcellularLocation>
        <location evidence="1">Cell envelope</location>
    </subcellularLocation>
</comment>
<dbReference type="CDD" id="cd06309">
    <property type="entry name" value="PBP1_galactofuranose_YtfQ-like"/>
    <property type="match status" value="1"/>
</dbReference>
<gene>
    <name evidence="6" type="ORF">BC793_11514</name>
</gene>
<dbReference type="GO" id="GO:0030246">
    <property type="term" value="F:carbohydrate binding"/>
    <property type="evidence" value="ECO:0007669"/>
    <property type="project" value="UniProtKB-ARBA"/>
</dbReference>
<dbReference type="PANTHER" id="PTHR46847:SF3">
    <property type="entry name" value="GALACTOFURANOSE-BINDING PROTEIN YTFQ"/>
    <property type="match status" value="1"/>
</dbReference>
<evidence type="ECO:0000259" key="5">
    <source>
        <dbReference type="Pfam" id="PF13407"/>
    </source>
</evidence>
<feature type="signal peptide" evidence="4">
    <location>
        <begin position="1"/>
        <end position="20"/>
    </location>
</feature>